<dbReference type="AlphaFoldDB" id="A0A8H9IPS1"/>
<dbReference type="SUPFAM" id="SSF55874">
    <property type="entry name" value="ATPase domain of HSP90 chaperone/DNA topoisomerase II/histidine kinase"/>
    <property type="match status" value="1"/>
</dbReference>
<dbReference type="SMART" id="SM00387">
    <property type="entry name" value="HATPase_c"/>
    <property type="match status" value="1"/>
</dbReference>
<evidence type="ECO:0000256" key="3">
    <source>
        <dbReference type="ARBA" id="ARBA00022553"/>
    </source>
</evidence>
<evidence type="ECO:0000259" key="8">
    <source>
        <dbReference type="SMART" id="SM00387"/>
    </source>
</evidence>
<dbReference type="InterPro" id="IPR036890">
    <property type="entry name" value="HATPase_C_sf"/>
</dbReference>
<evidence type="ECO:0000256" key="2">
    <source>
        <dbReference type="ARBA" id="ARBA00012438"/>
    </source>
</evidence>
<keyword evidence="7" id="KW-0472">Membrane</keyword>
<feature type="transmembrane region" description="Helical" evidence="7">
    <location>
        <begin position="364"/>
        <end position="384"/>
    </location>
</feature>
<protein>
    <recommendedName>
        <fullName evidence="2">histidine kinase</fullName>
        <ecNumber evidence="2">2.7.13.3</ecNumber>
    </recommendedName>
</protein>
<feature type="domain" description="Histidine kinase/HSP90-like ATPase" evidence="8">
    <location>
        <begin position="563"/>
        <end position="676"/>
    </location>
</feature>
<dbReference type="PANTHER" id="PTHR45436:SF5">
    <property type="entry name" value="SENSOR HISTIDINE KINASE TRCS"/>
    <property type="match status" value="1"/>
</dbReference>
<organism evidence="9 10">
    <name type="scientific">Amycolatopsis bartoniae</name>
    <dbReference type="NCBI Taxonomy" id="941986"/>
    <lineage>
        <taxon>Bacteria</taxon>
        <taxon>Bacillati</taxon>
        <taxon>Actinomycetota</taxon>
        <taxon>Actinomycetes</taxon>
        <taxon>Pseudonocardiales</taxon>
        <taxon>Pseudonocardiaceae</taxon>
        <taxon>Amycolatopsis</taxon>
    </lineage>
</organism>
<gene>
    <name evidence="9" type="ORF">GCM10017566_16020</name>
</gene>
<evidence type="ECO:0000256" key="1">
    <source>
        <dbReference type="ARBA" id="ARBA00000085"/>
    </source>
</evidence>
<evidence type="ECO:0000256" key="4">
    <source>
        <dbReference type="ARBA" id="ARBA00022679"/>
    </source>
</evidence>
<reference evidence="9" key="1">
    <citation type="journal article" date="2014" name="Int. J. Syst. Evol. Microbiol.">
        <title>Complete genome sequence of Corynebacterium casei LMG S-19264T (=DSM 44701T), isolated from a smear-ripened cheese.</title>
        <authorList>
            <consortium name="US DOE Joint Genome Institute (JGI-PGF)"/>
            <person name="Walter F."/>
            <person name="Albersmeier A."/>
            <person name="Kalinowski J."/>
            <person name="Ruckert C."/>
        </authorList>
    </citation>
    <scope>NUCLEOTIDE SEQUENCE</scope>
    <source>
        <strain evidence="9">CGMCC 4.7679</strain>
    </source>
</reference>
<dbReference type="Gene3D" id="3.30.565.10">
    <property type="entry name" value="Histidine kinase-like ATPase, C-terminal domain"/>
    <property type="match status" value="1"/>
</dbReference>
<keyword evidence="7" id="KW-1133">Transmembrane helix</keyword>
<dbReference type="GO" id="GO:0000160">
    <property type="term" value="P:phosphorelay signal transduction system"/>
    <property type="evidence" value="ECO:0007669"/>
    <property type="project" value="TreeGrafter"/>
</dbReference>
<dbReference type="InterPro" id="IPR003594">
    <property type="entry name" value="HATPase_dom"/>
</dbReference>
<feature type="compositionally biased region" description="Basic residues" evidence="6">
    <location>
        <begin position="762"/>
        <end position="774"/>
    </location>
</feature>
<keyword evidence="10" id="KW-1185">Reference proteome</keyword>
<dbReference type="Pfam" id="PF08376">
    <property type="entry name" value="NIT"/>
    <property type="match status" value="1"/>
</dbReference>
<keyword evidence="5 9" id="KW-0418">Kinase</keyword>
<evidence type="ECO:0000313" key="9">
    <source>
        <dbReference type="EMBL" id="GHF43958.1"/>
    </source>
</evidence>
<dbReference type="InterPro" id="IPR013587">
    <property type="entry name" value="Nitrate/nitrite_sensing"/>
</dbReference>
<comment type="caution">
    <text evidence="9">The sequence shown here is derived from an EMBL/GenBank/DDBJ whole genome shotgun (WGS) entry which is preliminary data.</text>
</comment>
<evidence type="ECO:0000256" key="7">
    <source>
        <dbReference type="SAM" id="Phobius"/>
    </source>
</evidence>
<dbReference type="Gene3D" id="6.10.340.10">
    <property type="match status" value="1"/>
</dbReference>
<name>A0A8H9IPS1_9PSEU</name>
<keyword evidence="3" id="KW-0597">Phosphoprotein</keyword>
<feature type="region of interest" description="Disordered" evidence="6">
    <location>
        <begin position="682"/>
        <end position="826"/>
    </location>
</feature>
<dbReference type="GO" id="GO:0004673">
    <property type="term" value="F:protein histidine kinase activity"/>
    <property type="evidence" value="ECO:0007669"/>
    <property type="project" value="UniProtKB-EC"/>
</dbReference>
<reference evidence="9" key="2">
    <citation type="submission" date="2020-09" db="EMBL/GenBank/DDBJ databases">
        <authorList>
            <person name="Sun Q."/>
            <person name="Zhou Y."/>
        </authorList>
    </citation>
    <scope>NUCLEOTIDE SEQUENCE</scope>
    <source>
        <strain evidence="9">CGMCC 4.7679</strain>
    </source>
</reference>
<keyword evidence="4" id="KW-0808">Transferase</keyword>
<sequence length="826" mass="89221">MLLLDRKGNWTSSLNQTAYGFMVARRNQPGQGGKLRASTEEGTGKSRWRRLPGFGGTPSIRTRLLAIALIPSAALLVTGVSVAGYLVSQGISARNFSGYLGQAIDPLVSFESVVQQERTISLRALGGDQQAIAGLQAQRDKTNLVLSQITGLAEVVQNLNPDAVSKSNAAFAELGGKMPAIRQGVDNHSVSSSDVDGFYTQLAGVVITGLEGSARTTPDPGTAAEEITATDLFWVTDLHSRAAGFAAGAAAQGILDQAERQTLTQLIGGYRNQLNAALSRLTDSERQRYDQLVSGAAWQSATSVEDNLSQRGTLSMPAADWLAAEDHVSDELLGLWGDHFRHAENLAVDAANTTLTQSIVTGSLVLLLTIAVFVIAVRMTNAVVRRLRRLRSNTLELATEKMPALVRRIADGEQVVDIEAEIAMPDHGDDEIGQVAEAFETAKRTAFAAAAAEARTRGGFNKVFLDIAHRSQLVVHRQLEVLDVAEAKQSDPEHLELLFQLDHLATNARRNAENLVILGGGQPGRKWRRPVPLEDVVRSAISETEHFARVSAVRLPDVQVLGNVVADLIHLLAELVDNATAFSPPDAPVSVRGNLVGKGVVVEVEDQGLGLVVEERERLNATLRNPPDFQEMALSGQRHLGLFVIGQLAQRHGISVSLLESAYGGIKAVVLIPAKVIEDDRAPKDSAEDTKTVTRGRLPDQDLRTDFVPEPARDPIPRMPVQDTGELRRWPLDEPAAETTSTWAAFEEPVREPASVPAPTGGRKRAPLPRRQRQAHLAPQLQLDNQSAEKGSSGRRFRSPEEARNSLSALQRGTRQGRGSSGKHTR</sequence>
<accession>A0A8H9IPS1</accession>
<dbReference type="EC" id="2.7.13.3" evidence="2"/>
<feature type="compositionally biased region" description="Basic and acidic residues" evidence="6">
    <location>
        <begin position="682"/>
        <end position="716"/>
    </location>
</feature>
<evidence type="ECO:0000256" key="6">
    <source>
        <dbReference type="SAM" id="MobiDB-lite"/>
    </source>
</evidence>
<evidence type="ECO:0000256" key="5">
    <source>
        <dbReference type="ARBA" id="ARBA00022777"/>
    </source>
</evidence>
<proteinExistence type="predicted"/>
<dbReference type="EMBL" id="BNAV01000002">
    <property type="protein sequence ID" value="GHF43958.1"/>
    <property type="molecule type" value="Genomic_DNA"/>
</dbReference>
<dbReference type="PANTHER" id="PTHR45436">
    <property type="entry name" value="SENSOR HISTIDINE KINASE YKOH"/>
    <property type="match status" value="1"/>
</dbReference>
<dbReference type="InterPro" id="IPR050428">
    <property type="entry name" value="TCS_sensor_his_kinase"/>
</dbReference>
<keyword evidence="7" id="KW-0812">Transmembrane</keyword>
<feature type="transmembrane region" description="Helical" evidence="7">
    <location>
        <begin position="64"/>
        <end position="87"/>
    </location>
</feature>
<comment type="catalytic activity">
    <reaction evidence="1">
        <text>ATP + protein L-histidine = ADP + protein N-phospho-L-histidine.</text>
        <dbReference type="EC" id="2.7.13.3"/>
    </reaction>
</comment>
<evidence type="ECO:0000313" key="10">
    <source>
        <dbReference type="Proteomes" id="UP000658656"/>
    </source>
</evidence>
<dbReference type="OrthoDB" id="3502710at2"/>
<dbReference type="GO" id="GO:0005886">
    <property type="term" value="C:plasma membrane"/>
    <property type="evidence" value="ECO:0007669"/>
    <property type="project" value="TreeGrafter"/>
</dbReference>
<dbReference type="Proteomes" id="UP000658656">
    <property type="component" value="Unassembled WGS sequence"/>
</dbReference>
<dbReference type="Pfam" id="PF02518">
    <property type="entry name" value="HATPase_c"/>
    <property type="match status" value="1"/>
</dbReference>